<dbReference type="eggNOG" id="COG0652">
    <property type="taxonomic scope" value="Bacteria"/>
</dbReference>
<dbReference type="AlphaFoldDB" id="E9S7W9"/>
<feature type="region of interest" description="Disordered" evidence="5">
    <location>
        <begin position="40"/>
        <end position="71"/>
    </location>
</feature>
<dbReference type="PANTHER" id="PTHR45625">
    <property type="entry name" value="PEPTIDYL-PROLYL CIS-TRANS ISOMERASE-RELATED"/>
    <property type="match status" value="1"/>
</dbReference>
<dbReference type="EMBL" id="ADKM02000018">
    <property type="protein sequence ID" value="EGC04691.1"/>
    <property type="molecule type" value="Genomic_DNA"/>
</dbReference>
<protein>
    <recommendedName>
        <fullName evidence="2">peptidylprolyl isomerase</fullName>
        <ecNumber evidence="2">5.2.1.8</ecNumber>
    </recommendedName>
</protein>
<organism evidence="8 9">
    <name type="scientific">Ruminococcus albus 8</name>
    <dbReference type="NCBI Taxonomy" id="246199"/>
    <lineage>
        <taxon>Bacteria</taxon>
        <taxon>Bacillati</taxon>
        <taxon>Bacillota</taxon>
        <taxon>Clostridia</taxon>
        <taxon>Eubacteriales</taxon>
        <taxon>Oscillospiraceae</taxon>
        <taxon>Ruminococcus</taxon>
    </lineage>
</organism>
<dbReference type="InterPro" id="IPR002130">
    <property type="entry name" value="Cyclophilin-type_PPIase_dom"/>
</dbReference>
<evidence type="ECO:0000256" key="3">
    <source>
        <dbReference type="ARBA" id="ARBA00023110"/>
    </source>
</evidence>
<dbReference type="GO" id="GO:0003755">
    <property type="term" value="F:peptidyl-prolyl cis-trans isomerase activity"/>
    <property type="evidence" value="ECO:0007669"/>
    <property type="project" value="UniProtKB-KW"/>
</dbReference>
<sequence>MKILRITKFSKLLKMLALTTAMAITCGSFAACGNNHEKSESSAEKNETASTAAPAAETSPEEDIAQTNEDIPENSFIITLREDKAPISCENFEKLVSSGFYDGLTFHRVVKGFMAQGGDPEGTGAGGSDENIKGEFSANGVENDLSHQRGVVSMARSQDNDSASSQFFICYDDASFLDGNYAAFGQVTQGMEVVDKFLNCDRELNSNYELAVPVKPITITKASMMDPDADGHKRALFTVEFTEHEFKEGEFTITLYADKAPITCENFEELVSSGFYDGLTFHRVIDDFMAQGGDPEGTGMGGSEKTIKGEFSSNGVENDLKHTKGTVSMARSNDPDSASSQFFICYDTCDFLDGNYAAFGEVTEGMDVVDGFTTVTRDYTQSQSPELSVPGTPITIEKAEMIDDDANGNHRAKFTVKY</sequence>
<keyword evidence="6" id="KW-0732">Signal</keyword>
<reference evidence="8 9" key="1">
    <citation type="submission" date="2011-02" db="EMBL/GenBank/DDBJ databases">
        <authorList>
            <person name="Nelson K.E."/>
            <person name="Sutton G."/>
            <person name="Torralba M."/>
            <person name="Durkin S."/>
            <person name="Harkins D."/>
            <person name="Montgomery R."/>
            <person name="Ziemer C."/>
            <person name="Klaassens E."/>
            <person name="Ocuiv P."/>
            <person name="Morrison M."/>
        </authorList>
    </citation>
    <scope>NUCLEOTIDE SEQUENCE [LARGE SCALE GENOMIC DNA]</scope>
    <source>
        <strain evidence="8 9">8</strain>
    </source>
</reference>
<feature type="signal peptide" evidence="6">
    <location>
        <begin position="1"/>
        <end position="30"/>
    </location>
</feature>
<dbReference type="STRING" id="246199.CUS_7344"/>
<dbReference type="PROSITE" id="PS51257">
    <property type="entry name" value="PROKAR_LIPOPROTEIN"/>
    <property type="match status" value="1"/>
</dbReference>
<dbReference type="InterPro" id="IPR044666">
    <property type="entry name" value="Cyclophilin_A-like"/>
</dbReference>
<evidence type="ECO:0000256" key="2">
    <source>
        <dbReference type="ARBA" id="ARBA00013194"/>
    </source>
</evidence>
<feature type="domain" description="PPIase cyclophilin-type" evidence="7">
    <location>
        <begin position="72"/>
        <end position="224"/>
    </location>
</feature>
<evidence type="ECO:0000313" key="9">
    <source>
        <dbReference type="Proteomes" id="UP000004259"/>
    </source>
</evidence>
<comment type="caution">
    <text evidence="8">The sequence shown here is derived from an EMBL/GenBank/DDBJ whole genome shotgun (WGS) entry which is preliminary data.</text>
</comment>
<dbReference type="CDD" id="cd00317">
    <property type="entry name" value="cyclophilin"/>
    <property type="match status" value="2"/>
</dbReference>
<evidence type="ECO:0000259" key="7">
    <source>
        <dbReference type="PROSITE" id="PS50072"/>
    </source>
</evidence>
<feature type="compositionally biased region" description="Low complexity" evidence="5">
    <location>
        <begin position="48"/>
        <end position="58"/>
    </location>
</feature>
<proteinExistence type="predicted"/>
<dbReference type="Pfam" id="PF00160">
    <property type="entry name" value="Pro_isomerase"/>
    <property type="match status" value="2"/>
</dbReference>
<evidence type="ECO:0000313" key="8">
    <source>
        <dbReference type="EMBL" id="EGC04691.1"/>
    </source>
</evidence>
<dbReference type="PANTHER" id="PTHR45625:SF4">
    <property type="entry name" value="PEPTIDYLPROLYL ISOMERASE DOMAIN AND WD REPEAT-CONTAINING PROTEIN 1"/>
    <property type="match status" value="1"/>
</dbReference>
<evidence type="ECO:0000256" key="5">
    <source>
        <dbReference type="SAM" id="MobiDB-lite"/>
    </source>
</evidence>
<dbReference type="SUPFAM" id="SSF50891">
    <property type="entry name" value="Cyclophilin-like"/>
    <property type="match status" value="2"/>
</dbReference>
<evidence type="ECO:0000256" key="1">
    <source>
        <dbReference type="ARBA" id="ARBA00002388"/>
    </source>
</evidence>
<keyword evidence="3" id="KW-0697">Rotamase</keyword>
<dbReference type="PRINTS" id="PR00153">
    <property type="entry name" value="CSAPPISMRASE"/>
</dbReference>
<feature type="chain" id="PRO_5039316299" description="peptidylprolyl isomerase" evidence="6">
    <location>
        <begin position="31"/>
        <end position="418"/>
    </location>
</feature>
<evidence type="ECO:0000256" key="6">
    <source>
        <dbReference type="SAM" id="SignalP"/>
    </source>
</evidence>
<keyword evidence="9" id="KW-1185">Reference proteome</keyword>
<dbReference type="InterPro" id="IPR029000">
    <property type="entry name" value="Cyclophilin-like_dom_sf"/>
</dbReference>
<dbReference type="Proteomes" id="UP000004259">
    <property type="component" value="Unassembled WGS sequence"/>
</dbReference>
<dbReference type="EC" id="5.2.1.8" evidence="2"/>
<name>E9S7W9_RUMAL</name>
<dbReference type="GO" id="GO:0006457">
    <property type="term" value="P:protein folding"/>
    <property type="evidence" value="ECO:0007669"/>
    <property type="project" value="InterPro"/>
</dbReference>
<dbReference type="InterPro" id="IPR020892">
    <property type="entry name" value="Cyclophilin-type_PPIase_CS"/>
</dbReference>
<dbReference type="Gene3D" id="2.40.100.10">
    <property type="entry name" value="Cyclophilin-like"/>
    <property type="match status" value="2"/>
</dbReference>
<evidence type="ECO:0000256" key="4">
    <source>
        <dbReference type="ARBA" id="ARBA00023235"/>
    </source>
</evidence>
<accession>E9S7W9</accession>
<dbReference type="PROSITE" id="PS50072">
    <property type="entry name" value="CSA_PPIASE_2"/>
    <property type="match status" value="2"/>
</dbReference>
<feature type="domain" description="PPIase cyclophilin-type" evidence="7">
    <location>
        <begin position="238"/>
        <end position="401"/>
    </location>
</feature>
<dbReference type="PROSITE" id="PS00170">
    <property type="entry name" value="CSA_PPIASE_1"/>
    <property type="match status" value="2"/>
</dbReference>
<gene>
    <name evidence="8" type="ORF">CUS_7344</name>
</gene>
<comment type="function">
    <text evidence="1">PPIases accelerate the folding of proteins. It catalyzes the cis-trans isomerization of proline imidic peptide bonds in oligopeptides.</text>
</comment>
<keyword evidence="4 8" id="KW-0413">Isomerase</keyword>